<feature type="transmembrane region" description="Helical" evidence="6">
    <location>
        <begin position="241"/>
        <end position="260"/>
    </location>
</feature>
<accession>F9Y811</accession>
<feature type="transmembrane region" description="Helical" evidence="6">
    <location>
        <begin position="468"/>
        <end position="493"/>
    </location>
</feature>
<dbReference type="Pfam" id="PF01384">
    <property type="entry name" value="PHO4"/>
    <property type="match status" value="1"/>
</dbReference>
<dbReference type="EMBL" id="CP002018">
    <property type="protein sequence ID" value="AEM41137.1"/>
    <property type="molecule type" value="Genomic_DNA"/>
</dbReference>
<keyword evidence="3 6" id="KW-0812">Transmembrane</keyword>
<evidence type="ECO:0000256" key="2">
    <source>
        <dbReference type="ARBA" id="ARBA00022448"/>
    </source>
</evidence>
<evidence type="ECO:0000313" key="8">
    <source>
        <dbReference type="Proteomes" id="UP000000692"/>
    </source>
</evidence>
<evidence type="ECO:0000256" key="1">
    <source>
        <dbReference type="ARBA" id="ARBA00004141"/>
    </source>
</evidence>
<dbReference type="OrthoDB" id="9779554at2"/>
<keyword evidence="8" id="KW-1185">Reference proteome</keyword>
<dbReference type="KEGG" id="kvl:KVU_1298"/>
<keyword evidence="2 6" id="KW-0813">Transport</keyword>
<feature type="transmembrane region" description="Helical" evidence="6">
    <location>
        <begin position="355"/>
        <end position="374"/>
    </location>
</feature>
<keyword evidence="6" id="KW-0592">Phosphate transport</keyword>
<comment type="similarity">
    <text evidence="6">Belongs to the inorganic phosphate transporter (PiT) (TC 2.A.20) family.</text>
</comment>
<dbReference type="PANTHER" id="PTHR11101">
    <property type="entry name" value="PHOSPHATE TRANSPORTER"/>
    <property type="match status" value="1"/>
</dbReference>
<evidence type="ECO:0000256" key="3">
    <source>
        <dbReference type="ARBA" id="ARBA00022692"/>
    </source>
</evidence>
<feature type="transmembrane region" description="Helical" evidence="6">
    <location>
        <begin position="394"/>
        <end position="411"/>
    </location>
</feature>
<dbReference type="GO" id="GO:0016020">
    <property type="term" value="C:membrane"/>
    <property type="evidence" value="ECO:0007669"/>
    <property type="project" value="UniProtKB-SubCell"/>
</dbReference>
<gene>
    <name evidence="7" type="ordered locus">KVU_1298</name>
</gene>
<feature type="transmembrane region" description="Helical" evidence="6">
    <location>
        <begin position="146"/>
        <end position="170"/>
    </location>
</feature>
<dbReference type="GO" id="GO:0005315">
    <property type="term" value="F:phosphate transmembrane transporter activity"/>
    <property type="evidence" value="ECO:0007669"/>
    <property type="project" value="InterPro"/>
</dbReference>
<organism evidence="7 8">
    <name type="scientific">Ketogulonicigenium vulgare (strain WSH-001)</name>
    <dbReference type="NCBI Taxonomy" id="759362"/>
    <lineage>
        <taxon>Bacteria</taxon>
        <taxon>Pseudomonadati</taxon>
        <taxon>Pseudomonadota</taxon>
        <taxon>Alphaproteobacteria</taxon>
        <taxon>Rhodobacterales</taxon>
        <taxon>Roseobacteraceae</taxon>
        <taxon>Ketogulonicigenium</taxon>
    </lineage>
</organism>
<feature type="transmembrane region" description="Helical" evidence="6">
    <location>
        <begin position="417"/>
        <end position="434"/>
    </location>
</feature>
<keyword evidence="5 6" id="KW-0472">Membrane</keyword>
<name>F9Y811_KETVW</name>
<dbReference type="Proteomes" id="UP000000692">
    <property type="component" value="Chromosome"/>
</dbReference>
<dbReference type="InterPro" id="IPR001204">
    <property type="entry name" value="Phos_transporter"/>
</dbReference>
<dbReference type="HOGENOM" id="CLU_015355_3_3_5"/>
<protein>
    <recommendedName>
        <fullName evidence="6">Phosphate transporter</fullName>
    </recommendedName>
</protein>
<evidence type="ECO:0000313" key="7">
    <source>
        <dbReference type="EMBL" id="AEM41137.1"/>
    </source>
</evidence>
<feature type="transmembrane region" description="Helical" evidence="6">
    <location>
        <begin position="69"/>
        <end position="87"/>
    </location>
</feature>
<evidence type="ECO:0000256" key="5">
    <source>
        <dbReference type="ARBA" id="ARBA00023136"/>
    </source>
</evidence>
<evidence type="ECO:0000256" key="4">
    <source>
        <dbReference type="ARBA" id="ARBA00022989"/>
    </source>
</evidence>
<feature type="transmembrane region" description="Helical" evidence="6">
    <location>
        <begin position="207"/>
        <end position="229"/>
    </location>
</feature>
<evidence type="ECO:0000256" key="6">
    <source>
        <dbReference type="RuleBase" id="RU363058"/>
    </source>
</evidence>
<dbReference type="RefSeq" id="WP_013384602.1">
    <property type="nucleotide sequence ID" value="NC_017384.1"/>
</dbReference>
<feature type="transmembrane region" description="Helical" evidence="6">
    <location>
        <begin position="177"/>
        <end position="195"/>
    </location>
</feature>
<dbReference type="GO" id="GO:0035435">
    <property type="term" value="P:phosphate ion transmembrane transport"/>
    <property type="evidence" value="ECO:0007669"/>
    <property type="project" value="TreeGrafter"/>
</dbReference>
<feature type="transmembrane region" description="Helical" evidence="6">
    <location>
        <begin position="266"/>
        <end position="288"/>
    </location>
</feature>
<feature type="transmembrane region" description="Helical" evidence="6">
    <location>
        <begin position="41"/>
        <end position="62"/>
    </location>
</feature>
<feature type="transmembrane region" description="Helical" evidence="6">
    <location>
        <begin position="309"/>
        <end position="328"/>
    </location>
</feature>
<dbReference type="PATRIC" id="fig|759362.5.peg.1334"/>
<dbReference type="eggNOG" id="COG0306">
    <property type="taxonomic scope" value="Bacteria"/>
</dbReference>
<dbReference type="PANTHER" id="PTHR11101:SF80">
    <property type="entry name" value="PHOSPHATE TRANSPORTER"/>
    <property type="match status" value="1"/>
</dbReference>
<keyword evidence="4 6" id="KW-1133">Transmembrane helix</keyword>
<comment type="subcellular location">
    <subcellularLocation>
        <location evidence="1 6">Membrane</location>
        <topology evidence="1 6">Multi-pass membrane protein</topology>
    </subcellularLocation>
</comment>
<reference evidence="7 8" key="1">
    <citation type="journal article" date="2011" name="J. Bacteriol.">
        <title>Complete genome sequence of the industrial strain Ketogulonicigenium vulgare WSH-001.</title>
        <authorList>
            <person name="Liu L."/>
            <person name="Li Y."/>
            <person name="Zhang J."/>
            <person name="Zhou Z."/>
            <person name="Liu J."/>
            <person name="Li X."/>
            <person name="Zhou J."/>
            <person name="Du G."/>
            <person name="Wang L."/>
            <person name="Chen J."/>
        </authorList>
    </citation>
    <scope>NUCLEOTIDE SEQUENCE [LARGE SCALE GENOMIC DNA]</scope>
    <source>
        <strain evidence="7 8">WSH-001</strain>
    </source>
</reference>
<sequence>MTDRSSLNQAEGPTHEWAALDRDLNRISRVEDATFYIARPMVGFGLAIVFVALAALWAAIIVGGAPGGVMIIVASVFAAYLALNIGANDVANNMGPAVGANALSMTGALVIAAVCETAGALIAGADVVGTIANGIVAPSSFANSDIFVIAMISALLSSAVWINLATFLGAPVSTTHAIVGGVVGAGIAAAGFGAVDWGGIGRIAASWVVSPVLGGVMAAASLALVHRLVIDRADKIAAARVWVPVLIGIMAWAFGAYLAVKGLKQIVHVSMAGALLIGAALGVISYLASRPYIARKSIGLENRNKSLKVLFQLPLVVSAALMSFAHGANDVSNAIGPLAAIVQTLGLNGADVGSIPLWVMVIGALGISLGLLLFGPKLISMVGDQITKLNAMRAYCVALSAAVTVIAASWLGLPVSSTHIAIGGIFGVGFYREWGEARRMSRGLETEAAPAIANEERRRRRLVRRSHFLTIVAAWIITVPATALLSALGFLALRLLMG</sequence>
<dbReference type="AlphaFoldDB" id="F9Y811"/>
<proteinExistence type="inferred from homology"/>